<keyword evidence="2 3" id="KW-0408">Iron</keyword>
<dbReference type="Proteomes" id="UP000195442">
    <property type="component" value="Unassembled WGS sequence"/>
</dbReference>
<evidence type="ECO:0000256" key="3">
    <source>
        <dbReference type="PROSITE-ProRule" id="PRU00433"/>
    </source>
</evidence>
<dbReference type="InterPro" id="IPR009056">
    <property type="entry name" value="Cyt_c-like_dom"/>
</dbReference>
<dbReference type="RefSeq" id="WP_087146672.1">
    <property type="nucleotide sequence ID" value="NZ_FUKJ01000157.1"/>
</dbReference>
<evidence type="ECO:0000313" key="5">
    <source>
        <dbReference type="EMBL" id="SJM91771.1"/>
    </source>
</evidence>
<accession>A0A1R4H6X5</accession>
<feature type="domain" description="Cytochrome c" evidence="4">
    <location>
        <begin position="32"/>
        <end position="135"/>
    </location>
</feature>
<reference evidence="6" key="1">
    <citation type="submission" date="2017-02" db="EMBL/GenBank/DDBJ databases">
        <authorList>
            <person name="Daims H."/>
        </authorList>
    </citation>
    <scope>NUCLEOTIDE SEQUENCE [LARGE SCALE GENOMIC DNA]</scope>
</reference>
<gene>
    <name evidence="5" type="ORF">CRENPOLYSF2_240001</name>
</gene>
<dbReference type="PROSITE" id="PS51007">
    <property type="entry name" value="CYTC"/>
    <property type="match status" value="1"/>
</dbReference>
<keyword evidence="6" id="KW-1185">Reference proteome</keyword>
<dbReference type="GO" id="GO:0046872">
    <property type="term" value="F:metal ion binding"/>
    <property type="evidence" value="ECO:0007669"/>
    <property type="project" value="UniProtKB-KW"/>
</dbReference>
<proteinExistence type="predicted"/>
<dbReference type="EMBL" id="FUKJ01000157">
    <property type="protein sequence ID" value="SJM91771.1"/>
    <property type="molecule type" value="Genomic_DNA"/>
</dbReference>
<sequence length="316" mass="34199">MLETHFFSTTVNKSIYRKIASALMVAVSIVTMADAYGKGAFADELEVSGQCTLCHTSPDGGLATLKPAARAAFDEGGVKPGLENFLNSLVTDAKPQILPIDNEWNAQIGELPLSIPLIINDEEKSGFVMELTGVTPSLAPKSFSFSKLYLEAAKKRPTIDFKWIPTSKQKITKYTVSFRANEIIDNGSKQFSNLVKTTIFLWPARPVSSNNVIERFTVSSAKWGANKMTLTGNIAYKKSATAAARATALKTLRLNLKGNNGIVVGTSVLLTPNPKTGVWTKTFTLTGAQVPCLVKAEYEKLMVARTVKSAPATCKK</sequence>
<evidence type="ECO:0000256" key="1">
    <source>
        <dbReference type="ARBA" id="ARBA00022723"/>
    </source>
</evidence>
<dbReference type="GO" id="GO:0009055">
    <property type="term" value="F:electron transfer activity"/>
    <property type="evidence" value="ECO:0007669"/>
    <property type="project" value="InterPro"/>
</dbReference>
<dbReference type="GO" id="GO:0020037">
    <property type="term" value="F:heme binding"/>
    <property type="evidence" value="ECO:0007669"/>
    <property type="project" value="InterPro"/>
</dbReference>
<dbReference type="OrthoDB" id="9821716at2"/>
<evidence type="ECO:0000259" key="4">
    <source>
        <dbReference type="PROSITE" id="PS51007"/>
    </source>
</evidence>
<keyword evidence="1 3" id="KW-0479">Metal-binding</keyword>
<dbReference type="AlphaFoldDB" id="A0A1R4H6X5"/>
<protein>
    <recommendedName>
        <fullName evidence="4">Cytochrome c domain-containing protein</fullName>
    </recommendedName>
</protein>
<evidence type="ECO:0000313" key="6">
    <source>
        <dbReference type="Proteomes" id="UP000195442"/>
    </source>
</evidence>
<keyword evidence="3" id="KW-0349">Heme</keyword>
<evidence type="ECO:0000256" key="2">
    <source>
        <dbReference type="ARBA" id="ARBA00023004"/>
    </source>
</evidence>
<name>A0A1R4H6X5_9GAMM</name>
<organism evidence="5 6">
    <name type="scientific">Crenothrix polyspora</name>
    <dbReference type="NCBI Taxonomy" id="360316"/>
    <lineage>
        <taxon>Bacteria</taxon>
        <taxon>Pseudomonadati</taxon>
        <taxon>Pseudomonadota</taxon>
        <taxon>Gammaproteobacteria</taxon>
        <taxon>Methylococcales</taxon>
        <taxon>Crenotrichaceae</taxon>
        <taxon>Crenothrix</taxon>
    </lineage>
</organism>